<sequence>MRMLLYITTQHGSQKPEPTNPREARPRQRVKGL</sequence>
<evidence type="ECO:0000313" key="2">
    <source>
        <dbReference type="EMBL" id="UQC82974.1"/>
    </source>
</evidence>
<proteinExistence type="predicted"/>
<name>A0A9Q8WGX7_9PEZI</name>
<keyword evidence="3" id="KW-1185">Reference proteome</keyword>
<protein>
    <submittedName>
        <fullName evidence="2">Uncharacterized protein</fullName>
    </submittedName>
</protein>
<evidence type="ECO:0000256" key="1">
    <source>
        <dbReference type="SAM" id="MobiDB-lite"/>
    </source>
</evidence>
<dbReference type="Proteomes" id="UP000830671">
    <property type="component" value="Chromosome 4"/>
</dbReference>
<organism evidence="2 3">
    <name type="scientific">Colletotrichum lupini</name>
    <dbReference type="NCBI Taxonomy" id="145971"/>
    <lineage>
        <taxon>Eukaryota</taxon>
        <taxon>Fungi</taxon>
        <taxon>Dikarya</taxon>
        <taxon>Ascomycota</taxon>
        <taxon>Pezizomycotina</taxon>
        <taxon>Sordariomycetes</taxon>
        <taxon>Hypocreomycetidae</taxon>
        <taxon>Glomerellales</taxon>
        <taxon>Glomerellaceae</taxon>
        <taxon>Colletotrichum</taxon>
        <taxon>Colletotrichum acutatum species complex</taxon>
    </lineage>
</organism>
<dbReference type="EMBL" id="CP019476">
    <property type="protein sequence ID" value="UQC82974.1"/>
    <property type="molecule type" value="Genomic_DNA"/>
</dbReference>
<feature type="region of interest" description="Disordered" evidence="1">
    <location>
        <begin position="1"/>
        <end position="33"/>
    </location>
</feature>
<dbReference type="GeneID" id="73342463"/>
<gene>
    <name evidence="2" type="ORF">CLUP02_08464</name>
</gene>
<dbReference type="AlphaFoldDB" id="A0A9Q8WGX7"/>
<accession>A0A9Q8WGX7</accession>
<reference evidence="2" key="1">
    <citation type="journal article" date="2021" name="Mol. Plant Microbe Interact.">
        <title>Complete Genome Sequence of the Plant-Pathogenic Fungus Colletotrichum lupini.</title>
        <authorList>
            <person name="Baroncelli R."/>
            <person name="Pensec F."/>
            <person name="Da Lio D."/>
            <person name="Boufleur T."/>
            <person name="Vicente I."/>
            <person name="Sarrocco S."/>
            <person name="Picot A."/>
            <person name="Baraldi E."/>
            <person name="Sukno S."/>
            <person name="Thon M."/>
            <person name="Le Floch G."/>
        </authorList>
    </citation>
    <scope>NUCLEOTIDE SEQUENCE</scope>
    <source>
        <strain evidence="2">IMI 504893</strain>
    </source>
</reference>
<evidence type="ECO:0000313" key="3">
    <source>
        <dbReference type="Proteomes" id="UP000830671"/>
    </source>
</evidence>
<dbReference type="KEGG" id="clup:CLUP02_08464"/>
<feature type="compositionally biased region" description="Polar residues" evidence="1">
    <location>
        <begin position="7"/>
        <end position="17"/>
    </location>
</feature>
<dbReference type="RefSeq" id="XP_049144596.1">
    <property type="nucleotide sequence ID" value="XM_049287453.1"/>
</dbReference>